<proteinExistence type="predicted"/>
<gene>
    <name evidence="2" type="ORF">ACFQPC_16505</name>
</gene>
<feature type="signal peptide" evidence="1">
    <location>
        <begin position="1"/>
        <end position="26"/>
    </location>
</feature>
<dbReference type="Proteomes" id="UP001596542">
    <property type="component" value="Unassembled WGS sequence"/>
</dbReference>
<evidence type="ECO:0000313" key="3">
    <source>
        <dbReference type="Proteomes" id="UP001596542"/>
    </source>
</evidence>
<dbReference type="RefSeq" id="WP_382272925.1">
    <property type="nucleotide sequence ID" value="NZ_JBHTBU010000002.1"/>
</dbReference>
<reference evidence="3" key="1">
    <citation type="journal article" date="2019" name="Int. J. Syst. Evol. Microbiol.">
        <title>The Global Catalogue of Microorganisms (GCM) 10K type strain sequencing project: providing services to taxonomists for standard genome sequencing and annotation.</title>
        <authorList>
            <consortium name="The Broad Institute Genomics Platform"/>
            <consortium name="The Broad Institute Genome Sequencing Center for Infectious Disease"/>
            <person name="Wu L."/>
            <person name="Ma J."/>
        </authorList>
    </citation>
    <scope>NUCLEOTIDE SEQUENCE [LARGE SCALE GENOMIC DNA]</scope>
    <source>
        <strain evidence="3">KACC 12508</strain>
    </source>
</reference>
<sequence length="616" mass="69561">MRKFLKVRSKKYFLCFIFFFGVAASAISYKNNLQAKDMAALNHAQVKYPSQNNNNENLSIEAEVDVDRLDVDLGEIFSVNSKDSRYHCEARFIKSVNSRQSTNNNEIEFYCRDLEQAIHLNFSRAIKKFNADSSKSDIALYKGMLVDLTQKSFVDVNGKMSPLHSLPEFNNGSVRFFARMKNGTYIKFTDGYELDDEECPHTSLVDENNVYYGSVAFDSYAGLFNDELYLNNSGGLYKSAKLESFSHCKMLQTEEINHNGDWVYGGFPYLNSYFIGGSHSPAPLYKIPENDSAHETEDLDEYGPNISEYYSYLVHQDKLLIGTYPSGDVAIVDSDGSVQLDQTLFPARKNDYTKVSSETLSVNSENEIIPNPALKQTKYVHYRELQSLASSYGFLFGGMYPWGEVIAIDELRNTRSTSRVFSHPKRTTQKTPYIKEAQIQLDNFWKGSFDSDSELASLRLSHMSAIEEELPREYGLFPDAWGQRVSQIVVTNGQICVSTGSMGDSRFIPEVHTHLTKEKFDEYGRVLCTALDRQILANVPRAGKLKLNFQLNPDSLSIIVNGTEVRNISSSNVAILDAFNKGGDLKTKRSLLDLTSGKKISIAVNFPIKKESQTKN</sequence>
<organism evidence="2 3">
    <name type="scientific">Herminiimonas glaciei</name>
    <dbReference type="NCBI Taxonomy" id="523788"/>
    <lineage>
        <taxon>Bacteria</taxon>
        <taxon>Pseudomonadati</taxon>
        <taxon>Pseudomonadota</taxon>
        <taxon>Betaproteobacteria</taxon>
        <taxon>Burkholderiales</taxon>
        <taxon>Oxalobacteraceae</taxon>
        <taxon>Herminiimonas</taxon>
    </lineage>
</organism>
<dbReference type="EMBL" id="JBHTBU010000002">
    <property type="protein sequence ID" value="MFC7289651.1"/>
    <property type="molecule type" value="Genomic_DNA"/>
</dbReference>
<feature type="chain" id="PRO_5047186596" evidence="1">
    <location>
        <begin position="27"/>
        <end position="616"/>
    </location>
</feature>
<evidence type="ECO:0000256" key="1">
    <source>
        <dbReference type="SAM" id="SignalP"/>
    </source>
</evidence>
<name>A0ABW2IFC5_9BURK</name>
<evidence type="ECO:0000313" key="2">
    <source>
        <dbReference type="EMBL" id="MFC7289651.1"/>
    </source>
</evidence>
<keyword evidence="1" id="KW-0732">Signal</keyword>
<keyword evidence="3" id="KW-1185">Reference proteome</keyword>
<comment type="caution">
    <text evidence="2">The sequence shown here is derived from an EMBL/GenBank/DDBJ whole genome shotgun (WGS) entry which is preliminary data.</text>
</comment>
<accession>A0ABW2IFC5</accession>
<protein>
    <submittedName>
        <fullName evidence="2">Uncharacterized protein</fullName>
    </submittedName>
</protein>